<dbReference type="GO" id="GO:0016787">
    <property type="term" value="F:hydrolase activity"/>
    <property type="evidence" value="ECO:0007669"/>
    <property type="project" value="UniProtKB-KW"/>
</dbReference>
<dbReference type="InterPro" id="IPR013780">
    <property type="entry name" value="Glyco_hydro_b"/>
</dbReference>
<evidence type="ECO:0000256" key="5">
    <source>
        <dbReference type="ARBA" id="ARBA00022723"/>
    </source>
</evidence>
<evidence type="ECO:0000256" key="7">
    <source>
        <dbReference type="ARBA" id="ARBA00022801"/>
    </source>
</evidence>
<evidence type="ECO:0000256" key="9">
    <source>
        <dbReference type="ARBA" id="ARBA00023277"/>
    </source>
</evidence>
<keyword evidence="6 12" id="KW-0732">Signal</keyword>
<evidence type="ECO:0000259" key="13">
    <source>
        <dbReference type="SMART" id="SM00642"/>
    </source>
</evidence>
<keyword evidence="7 14" id="KW-0378">Hydrolase</keyword>
<evidence type="ECO:0000256" key="11">
    <source>
        <dbReference type="SAM" id="Phobius"/>
    </source>
</evidence>
<protein>
    <recommendedName>
        <fullName evidence="4">alpha-amylase</fullName>
        <ecNumber evidence="4">3.2.1.1</ecNumber>
    </recommendedName>
</protein>
<keyword evidence="11" id="KW-0812">Transmembrane</keyword>
<dbReference type="SUPFAM" id="SSF51011">
    <property type="entry name" value="Glycosyl hydrolase domain"/>
    <property type="match status" value="1"/>
</dbReference>
<evidence type="ECO:0000256" key="12">
    <source>
        <dbReference type="SAM" id="SignalP"/>
    </source>
</evidence>
<dbReference type="RefSeq" id="WP_327967019.1">
    <property type="nucleotide sequence ID" value="NZ_JARMQG010000077.1"/>
</dbReference>
<comment type="similarity">
    <text evidence="3">Belongs to the glycosyl hydrolase 13 family.</text>
</comment>
<dbReference type="Proteomes" id="UP001330749">
    <property type="component" value="Unassembled WGS sequence"/>
</dbReference>
<comment type="catalytic activity">
    <reaction evidence="1">
        <text>Endohydrolysis of (1-&gt;4)-alpha-D-glucosidic linkages in polysaccharides containing three or more (1-&gt;4)-alpha-linked D-glucose units.</text>
        <dbReference type="EC" id="3.2.1.1"/>
    </reaction>
</comment>
<dbReference type="EMBL" id="JARMQG010000077">
    <property type="protein sequence ID" value="MED3562113.1"/>
    <property type="molecule type" value="Genomic_DNA"/>
</dbReference>
<evidence type="ECO:0000256" key="4">
    <source>
        <dbReference type="ARBA" id="ARBA00012595"/>
    </source>
</evidence>
<comment type="caution">
    <text evidence="14">The sequence shown here is derived from an EMBL/GenBank/DDBJ whole genome shotgun (WGS) entry which is preliminary data.</text>
</comment>
<proteinExistence type="inferred from homology"/>
<dbReference type="Pfam" id="PF00128">
    <property type="entry name" value="Alpha-amylase"/>
    <property type="match status" value="1"/>
</dbReference>
<gene>
    <name evidence="14" type="ORF">P4447_06555</name>
</gene>
<keyword evidence="9" id="KW-0119">Carbohydrate metabolism</keyword>
<feature type="signal peptide" evidence="12">
    <location>
        <begin position="1"/>
        <end position="21"/>
    </location>
</feature>
<accession>A0ABU6NA22</accession>
<reference evidence="14 15" key="1">
    <citation type="submission" date="2023-03" db="EMBL/GenBank/DDBJ databases">
        <title>Bacillus Genome Sequencing.</title>
        <authorList>
            <person name="Dunlap C."/>
        </authorList>
    </citation>
    <scope>NUCLEOTIDE SEQUENCE [LARGE SCALE GENOMIC DNA]</scope>
    <source>
        <strain evidence="14 15">B-14544</strain>
    </source>
</reference>
<evidence type="ECO:0000256" key="1">
    <source>
        <dbReference type="ARBA" id="ARBA00000548"/>
    </source>
</evidence>
<evidence type="ECO:0000313" key="14">
    <source>
        <dbReference type="EMBL" id="MED3562113.1"/>
    </source>
</evidence>
<keyword evidence="5" id="KW-0479">Metal-binding</keyword>
<evidence type="ECO:0000256" key="10">
    <source>
        <dbReference type="ARBA" id="ARBA00023295"/>
    </source>
</evidence>
<keyword evidence="10" id="KW-0326">Glycosidase</keyword>
<dbReference type="InterPro" id="IPR017853">
    <property type="entry name" value="GH"/>
</dbReference>
<dbReference type="PIRSF" id="PIRSF001024">
    <property type="entry name" value="Alph-amyl_fung"/>
    <property type="match status" value="1"/>
</dbReference>
<dbReference type="Pfam" id="PF22026">
    <property type="entry name" value="Alpha-amylase_C_2"/>
    <property type="match status" value="1"/>
</dbReference>
<dbReference type="EC" id="3.2.1.1" evidence="4"/>
<evidence type="ECO:0000313" key="15">
    <source>
        <dbReference type="Proteomes" id="UP001330749"/>
    </source>
</evidence>
<dbReference type="InterPro" id="IPR054174">
    <property type="entry name" value="Alpha-amylase-like_C"/>
</dbReference>
<evidence type="ECO:0000256" key="6">
    <source>
        <dbReference type="ARBA" id="ARBA00022729"/>
    </source>
</evidence>
<organism evidence="14 15">
    <name type="scientific">Bacillus xiapuensis</name>
    <dbReference type="NCBI Taxonomy" id="2014075"/>
    <lineage>
        <taxon>Bacteria</taxon>
        <taxon>Bacillati</taxon>
        <taxon>Bacillota</taxon>
        <taxon>Bacilli</taxon>
        <taxon>Bacillales</taxon>
        <taxon>Bacillaceae</taxon>
        <taxon>Bacillus</taxon>
    </lineage>
</organism>
<dbReference type="Gene3D" id="2.60.40.1180">
    <property type="entry name" value="Golgi alpha-mannosidase II"/>
    <property type="match status" value="1"/>
</dbReference>
<feature type="transmembrane region" description="Helical" evidence="11">
    <location>
        <begin position="482"/>
        <end position="501"/>
    </location>
</feature>
<evidence type="ECO:0000256" key="8">
    <source>
        <dbReference type="ARBA" id="ARBA00022837"/>
    </source>
</evidence>
<evidence type="ECO:0000256" key="3">
    <source>
        <dbReference type="ARBA" id="ARBA00008061"/>
    </source>
</evidence>
<dbReference type="InterPro" id="IPR006047">
    <property type="entry name" value="GH13_cat_dom"/>
</dbReference>
<dbReference type="InterPro" id="IPR013777">
    <property type="entry name" value="A-amylase-like"/>
</dbReference>
<dbReference type="SUPFAM" id="SSF51445">
    <property type="entry name" value="(Trans)glycosidases"/>
    <property type="match status" value="1"/>
</dbReference>
<feature type="domain" description="Glycosyl hydrolase family 13 catalytic" evidence="13">
    <location>
        <begin position="37"/>
        <end position="385"/>
    </location>
</feature>
<dbReference type="Gene3D" id="3.20.20.80">
    <property type="entry name" value="Glycosidases"/>
    <property type="match status" value="1"/>
</dbReference>
<keyword evidence="11" id="KW-0472">Membrane</keyword>
<keyword evidence="11" id="KW-1133">Transmembrane helix</keyword>
<feature type="chain" id="PRO_5045372857" description="alpha-amylase" evidence="12">
    <location>
        <begin position="22"/>
        <end position="510"/>
    </location>
</feature>
<dbReference type="PANTHER" id="PTHR10357:SF215">
    <property type="entry name" value="ALPHA-AMYLASE 1"/>
    <property type="match status" value="1"/>
</dbReference>
<sequence length="510" mass="58219">MKRTILILITVFLLSSVPANAAVKKEKRLWQDESIYSIMIDRFNDGDTNLNKNVNTKDPNVYNGGDFQGIIDKLDYIHDMGFTAVRLTPIFDNASNGYHGYWVTDFYKTDEHFGSIKAFQKLVNEAHKRKMKVLIDFTANNVAKDHQWVTDPGKKDWFHKKQPIQNWNDQNELENGWVDGLPDLNQDNPKVKNYLIKAAKWWIEKTDIDGYSLPEVNMVPKSFWSDFSTAVKSVKQNFFLIGIPAEKTPFIGTEYEKAGIDSLYNASLSTDLRKAFANTDQSLQPVFSELEKEKKQYKHSELLANYLDNEYTTRLTQDIVKNKQFPGSRWKTALTYLYTVPGIPVIYYGTDIALNGGHIPDNRGQMSFRAEKELIDFITKIGALRNELPSLTRGNLKLLYEKNGMVVYKREYKGEISVIAINNTNKSQSIMLEGNLEGGKELRGLLGGNTVKSEGDKYTIILDRDLSEIYVLADKTGMNVPFVAAILIIIILAGLFLYLIIKRSKINRNE</sequence>
<dbReference type="PANTHER" id="PTHR10357">
    <property type="entry name" value="ALPHA-AMYLASE FAMILY MEMBER"/>
    <property type="match status" value="1"/>
</dbReference>
<comment type="cofactor">
    <cofactor evidence="2">
        <name>Ca(2+)</name>
        <dbReference type="ChEBI" id="CHEBI:29108"/>
    </cofactor>
</comment>
<keyword evidence="15" id="KW-1185">Reference proteome</keyword>
<dbReference type="SMART" id="SM00642">
    <property type="entry name" value="Aamy"/>
    <property type="match status" value="1"/>
</dbReference>
<evidence type="ECO:0000256" key="2">
    <source>
        <dbReference type="ARBA" id="ARBA00001913"/>
    </source>
</evidence>
<keyword evidence="8" id="KW-0106">Calcium</keyword>
<name>A0ABU6NA22_9BACI</name>